<protein>
    <submittedName>
        <fullName evidence="8">Putative oxidoreductase</fullName>
    </submittedName>
</protein>
<name>A0A2H9VRQ2_9SPHI</name>
<dbReference type="InterPro" id="IPR051907">
    <property type="entry name" value="DoxX-like_oxidoreductase"/>
</dbReference>
<dbReference type="RefSeq" id="WP_100339728.1">
    <property type="nucleotide sequence ID" value="NZ_PGFJ01000001.1"/>
</dbReference>
<dbReference type="EMBL" id="PGFJ01000001">
    <property type="protein sequence ID" value="PJJ83469.1"/>
    <property type="molecule type" value="Genomic_DNA"/>
</dbReference>
<evidence type="ECO:0000313" key="9">
    <source>
        <dbReference type="Proteomes" id="UP000242687"/>
    </source>
</evidence>
<feature type="transmembrane region" description="Helical" evidence="7">
    <location>
        <begin position="45"/>
        <end position="70"/>
    </location>
</feature>
<evidence type="ECO:0000256" key="5">
    <source>
        <dbReference type="ARBA" id="ARBA00022989"/>
    </source>
</evidence>
<sequence length="133" mass="14504">MAKKLDVALFILRVGIGIVFIVHGLPKLNGGPELWTLLGGSMKHLGINFLPAFWGFMAMVAELFGGICLILGIYPRLAAILMLFTMLVAGISELAEGQKFKDMLELFQLTISLVVILLLGGGKYVLVKSKRWG</sequence>
<evidence type="ECO:0000313" key="8">
    <source>
        <dbReference type="EMBL" id="PJJ83469.1"/>
    </source>
</evidence>
<dbReference type="Proteomes" id="UP000242687">
    <property type="component" value="Unassembled WGS sequence"/>
</dbReference>
<keyword evidence="4 7" id="KW-0812">Transmembrane</keyword>
<dbReference type="GO" id="GO:0005886">
    <property type="term" value="C:plasma membrane"/>
    <property type="evidence" value="ECO:0007669"/>
    <property type="project" value="UniProtKB-SubCell"/>
</dbReference>
<reference evidence="8 9" key="1">
    <citation type="submission" date="2017-11" db="EMBL/GenBank/DDBJ databases">
        <title>Genomic Encyclopedia of Archaeal and Bacterial Type Strains, Phase II (KMG-II): From Individual Species to Whole Genera.</title>
        <authorList>
            <person name="Goeker M."/>
        </authorList>
    </citation>
    <scope>NUCLEOTIDE SEQUENCE [LARGE SCALE GENOMIC DNA]</scope>
    <source>
        <strain evidence="8 9">DSM 28175</strain>
    </source>
</reference>
<evidence type="ECO:0000256" key="2">
    <source>
        <dbReference type="ARBA" id="ARBA00006679"/>
    </source>
</evidence>
<dbReference type="AlphaFoldDB" id="A0A2H9VRQ2"/>
<keyword evidence="6 7" id="KW-0472">Membrane</keyword>
<comment type="caution">
    <text evidence="8">The sequence shown here is derived from an EMBL/GenBank/DDBJ whole genome shotgun (WGS) entry which is preliminary data.</text>
</comment>
<proteinExistence type="inferred from homology"/>
<keyword evidence="5 7" id="KW-1133">Transmembrane helix</keyword>
<dbReference type="OrthoDB" id="9813193at2"/>
<dbReference type="PANTHER" id="PTHR33452">
    <property type="entry name" value="OXIDOREDUCTASE CATD-RELATED"/>
    <property type="match status" value="1"/>
</dbReference>
<evidence type="ECO:0000256" key="4">
    <source>
        <dbReference type="ARBA" id="ARBA00022692"/>
    </source>
</evidence>
<feature type="transmembrane region" description="Helical" evidence="7">
    <location>
        <begin position="7"/>
        <end position="25"/>
    </location>
</feature>
<accession>A0A2H9VRQ2</accession>
<comment type="subcellular location">
    <subcellularLocation>
        <location evidence="1">Cell membrane</location>
        <topology evidence="1">Multi-pass membrane protein</topology>
    </subcellularLocation>
</comment>
<evidence type="ECO:0000256" key="6">
    <source>
        <dbReference type="ARBA" id="ARBA00023136"/>
    </source>
</evidence>
<feature type="transmembrane region" description="Helical" evidence="7">
    <location>
        <begin position="77"/>
        <end position="95"/>
    </location>
</feature>
<dbReference type="PANTHER" id="PTHR33452:SF1">
    <property type="entry name" value="INNER MEMBRANE PROTEIN YPHA-RELATED"/>
    <property type="match status" value="1"/>
</dbReference>
<comment type="similarity">
    <text evidence="2">Belongs to the DoxX family.</text>
</comment>
<evidence type="ECO:0000256" key="1">
    <source>
        <dbReference type="ARBA" id="ARBA00004651"/>
    </source>
</evidence>
<gene>
    <name evidence="8" type="ORF">CLV57_0451</name>
</gene>
<dbReference type="Pfam" id="PF07681">
    <property type="entry name" value="DoxX"/>
    <property type="match status" value="1"/>
</dbReference>
<organism evidence="8 9">
    <name type="scientific">Mucilaginibacter auburnensis</name>
    <dbReference type="NCBI Taxonomy" id="1457233"/>
    <lineage>
        <taxon>Bacteria</taxon>
        <taxon>Pseudomonadati</taxon>
        <taxon>Bacteroidota</taxon>
        <taxon>Sphingobacteriia</taxon>
        <taxon>Sphingobacteriales</taxon>
        <taxon>Sphingobacteriaceae</taxon>
        <taxon>Mucilaginibacter</taxon>
    </lineage>
</organism>
<evidence type="ECO:0000256" key="3">
    <source>
        <dbReference type="ARBA" id="ARBA00022475"/>
    </source>
</evidence>
<evidence type="ECO:0000256" key="7">
    <source>
        <dbReference type="SAM" id="Phobius"/>
    </source>
</evidence>
<keyword evidence="3" id="KW-1003">Cell membrane</keyword>
<dbReference type="InterPro" id="IPR032808">
    <property type="entry name" value="DoxX"/>
</dbReference>
<keyword evidence="9" id="KW-1185">Reference proteome</keyword>
<feature type="transmembrane region" description="Helical" evidence="7">
    <location>
        <begin position="107"/>
        <end position="126"/>
    </location>
</feature>